<protein>
    <recommendedName>
        <fullName evidence="11">ABC3 transporter permease protein domain-containing protein</fullName>
    </recommendedName>
</protein>
<dbReference type="AlphaFoldDB" id="F4L6V7"/>
<keyword evidence="10" id="KW-1185">Reference proteome</keyword>
<evidence type="ECO:0000256" key="6">
    <source>
        <dbReference type="SAM" id="Phobius"/>
    </source>
</evidence>
<keyword evidence="2" id="KW-1003">Cell membrane</keyword>
<organism evidence="9 10">
    <name type="scientific">Haliscomenobacter hydrossis (strain ATCC 27775 / DSM 1100 / LMG 10767 / O)</name>
    <dbReference type="NCBI Taxonomy" id="760192"/>
    <lineage>
        <taxon>Bacteria</taxon>
        <taxon>Pseudomonadati</taxon>
        <taxon>Bacteroidota</taxon>
        <taxon>Saprospiria</taxon>
        <taxon>Saprospirales</taxon>
        <taxon>Haliscomenobacteraceae</taxon>
        <taxon>Haliscomenobacter</taxon>
    </lineage>
</organism>
<comment type="subcellular location">
    <subcellularLocation>
        <location evidence="1">Cell membrane</location>
        <topology evidence="1">Multi-pass membrane protein</topology>
    </subcellularLocation>
</comment>
<dbReference type="InterPro" id="IPR050250">
    <property type="entry name" value="Macrolide_Exporter_MacB"/>
</dbReference>
<dbReference type="KEGG" id="hhy:Halhy_4064"/>
<dbReference type="InterPro" id="IPR003838">
    <property type="entry name" value="ABC3_permease_C"/>
</dbReference>
<reference key="2">
    <citation type="submission" date="2011-04" db="EMBL/GenBank/DDBJ databases">
        <title>Complete sequence of chromosome of Haliscomenobacter hydrossis DSM 1100.</title>
        <authorList>
            <consortium name="US DOE Joint Genome Institute (JGI-PGF)"/>
            <person name="Lucas S."/>
            <person name="Han J."/>
            <person name="Lapidus A."/>
            <person name="Bruce D."/>
            <person name="Goodwin L."/>
            <person name="Pitluck S."/>
            <person name="Peters L."/>
            <person name="Kyrpides N."/>
            <person name="Mavromatis K."/>
            <person name="Ivanova N."/>
            <person name="Ovchinnikova G."/>
            <person name="Pagani I."/>
            <person name="Daligault H."/>
            <person name="Detter J.C."/>
            <person name="Han C."/>
            <person name="Land M."/>
            <person name="Hauser L."/>
            <person name="Markowitz V."/>
            <person name="Cheng J.-F."/>
            <person name="Hugenholtz P."/>
            <person name="Woyke T."/>
            <person name="Wu D."/>
            <person name="Verbarg S."/>
            <person name="Frueling A."/>
            <person name="Brambilla E."/>
            <person name="Klenk H.-P."/>
            <person name="Eisen J.A."/>
        </authorList>
    </citation>
    <scope>NUCLEOTIDE SEQUENCE</scope>
    <source>
        <strain>DSM 1100</strain>
    </source>
</reference>
<evidence type="ECO:0000256" key="1">
    <source>
        <dbReference type="ARBA" id="ARBA00004651"/>
    </source>
</evidence>
<evidence type="ECO:0000256" key="5">
    <source>
        <dbReference type="ARBA" id="ARBA00023136"/>
    </source>
</evidence>
<feature type="transmembrane region" description="Helical" evidence="6">
    <location>
        <begin position="419"/>
        <end position="443"/>
    </location>
</feature>
<feature type="domain" description="ABC3 transporter permease C-terminal" evidence="7">
    <location>
        <begin position="288"/>
        <end position="401"/>
    </location>
</feature>
<feature type="transmembrane region" description="Helical" evidence="6">
    <location>
        <begin position="339"/>
        <end position="359"/>
    </location>
</feature>
<dbReference type="EMBL" id="CP002691">
    <property type="protein sequence ID" value="AEE51912.1"/>
    <property type="molecule type" value="Genomic_DNA"/>
</dbReference>
<evidence type="ECO:0000256" key="3">
    <source>
        <dbReference type="ARBA" id="ARBA00022692"/>
    </source>
</evidence>
<keyword evidence="4 6" id="KW-1133">Transmembrane helix</keyword>
<keyword evidence="3 6" id="KW-0812">Transmembrane</keyword>
<sequence>MLLHNLLLIYRNIKRFKHSFFINLIGLSTGLACTLLIYLWVNDERSVDHFHQNDQRLFQVMGNLENEGKVLTQSGTPKHLAELLSAEMPEVEKAVTVTPPAWFPKFTLNAQHEPLKGVGKFASVDFFQVFSYELLQGSPNQVLADKSAIVISEKLAKSLFKSKENALGKSLEWDLAGLKKQCTVSGVFKNLPANASEQFDFVLPFESFLDIIGRGVNWDNVFNTYLVLKKGVDHERFNAKIADFIQRKNPGAKVELFIKPYADNYLYGKYENGIQAGGRIEYVRLFSLIALFILLIACVNFMNLATAKAANRIKEVGIKKAIGARRSTLIWQHLGESTAMTLLSFLVAALLVVLLLPAFNELTGKQLALNWNANLILGALAIAAATSLVAGSYPAFYLSSFKPVAVLKGKLSTSGGELLARKGLVVFQFGISIVFIVAVLVIYQQIEFVQNKNLGYNKDNLLYFEMEGKATANPEGFLEAVRKIPGVESVSNMPGNIVWGPGGNVPNVDWKGKKIAFQNAGVSYGMIETLGCEMRSGRPFSKDFSADTSKLIFNEEAVAVMGLSEPVAGQVIDFGGRKVEILGVVKNFHLQSLHEPVKPFFFRFDRQYAATVMVRIAAGTEKKTLAALAQFYKDYNPGFVFDYTFLDQTYQAQYVAEKRVAVLSRYFGALAVLISCLGLFGLAAFTAERRGKEIGVRKVLGASVLSVVRLLSMDFVRLVLLAIVLALPIAWYLMREWLASFTYHIELQPWVFVLAGVAALGIAILTVGYQAFKAAIVNPVESLKTE</sequence>
<dbReference type="RefSeq" id="WP_013766450.1">
    <property type="nucleotide sequence ID" value="NC_015510.1"/>
</dbReference>
<feature type="domain" description="MacB-like periplasmic core" evidence="8">
    <location>
        <begin position="21"/>
        <end position="242"/>
    </location>
</feature>
<dbReference type="STRING" id="760192.Halhy_4064"/>
<evidence type="ECO:0000313" key="9">
    <source>
        <dbReference type="EMBL" id="AEE51912.1"/>
    </source>
</evidence>
<feature type="transmembrane region" description="Helical" evidence="6">
    <location>
        <begin position="371"/>
        <end position="398"/>
    </location>
</feature>
<evidence type="ECO:0000256" key="4">
    <source>
        <dbReference type="ARBA" id="ARBA00022989"/>
    </source>
</evidence>
<reference evidence="9 10" key="1">
    <citation type="journal article" date="2011" name="Stand. Genomic Sci.">
        <title>Complete genome sequence of Haliscomenobacter hydrossis type strain (O).</title>
        <authorList>
            <consortium name="US DOE Joint Genome Institute (JGI-PGF)"/>
            <person name="Daligault H."/>
            <person name="Lapidus A."/>
            <person name="Zeytun A."/>
            <person name="Nolan M."/>
            <person name="Lucas S."/>
            <person name="Del Rio T.G."/>
            <person name="Tice H."/>
            <person name="Cheng J.F."/>
            <person name="Tapia R."/>
            <person name="Han C."/>
            <person name="Goodwin L."/>
            <person name="Pitluck S."/>
            <person name="Liolios K."/>
            <person name="Pagani I."/>
            <person name="Ivanova N."/>
            <person name="Huntemann M."/>
            <person name="Mavromatis K."/>
            <person name="Mikhailova N."/>
            <person name="Pati A."/>
            <person name="Chen A."/>
            <person name="Palaniappan K."/>
            <person name="Land M."/>
            <person name="Hauser L."/>
            <person name="Brambilla E.M."/>
            <person name="Rohde M."/>
            <person name="Verbarg S."/>
            <person name="Goker M."/>
            <person name="Bristow J."/>
            <person name="Eisen J.A."/>
            <person name="Markowitz V."/>
            <person name="Hugenholtz P."/>
            <person name="Kyrpides N.C."/>
            <person name="Klenk H.P."/>
            <person name="Woyke T."/>
        </authorList>
    </citation>
    <scope>NUCLEOTIDE SEQUENCE [LARGE SCALE GENOMIC DNA]</scope>
    <source>
        <strain evidence="10">ATCC 27775 / DSM 1100 / LMG 10767 / O</strain>
    </source>
</reference>
<dbReference type="OrthoDB" id="5933722at2"/>
<dbReference type="Proteomes" id="UP000008461">
    <property type="component" value="Chromosome"/>
</dbReference>
<accession>F4L6V7</accession>
<dbReference type="GO" id="GO:0005886">
    <property type="term" value="C:plasma membrane"/>
    <property type="evidence" value="ECO:0007669"/>
    <property type="project" value="UniProtKB-SubCell"/>
</dbReference>
<feature type="transmembrane region" description="Helical" evidence="6">
    <location>
        <begin position="715"/>
        <end position="734"/>
    </location>
</feature>
<feature type="transmembrane region" description="Helical" evidence="6">
    <location>
        <begin position="750"/>
        <end position="772"/>
    </location>
</feature>
<evidence type="ECO:0000256" key="2">
    <source>
        <dbReference type="ARBA" id="ARBA00022475"/>
    </source>
</evidence>
<keyword evidence="5 6" id="KW-0472">Membrane</keyword>
<dbReference type="PANTHER" id="PTHR30572:SF18">
    <property type="entry name" value="ABC-TYPE MACROLIDE FAMILY EXPORT SYSTEM PERMEASE COMPONENT 2"/>
    <property type="match status" value="1"/>
</dbReference>
<evidence type="ECO:0008006" key="11">
    <source>
        <dbReference type="Google" id="ProtNLM"/>
    </source>
</evidence>
<evidence type="ECO:0000259" key="8">
    <source>
        <dbReference type="Pfam" id="PF12704"/>
    </source>
</evidence>
<feature type="transmembrane region" description="Helical" evidence="6">
    <location>
        <begin position="20"/>
        <end position="41"/>
    </location>
</feature>
<dbReference type="InterPro" id="IPR025857">
    <property type="entry name" value="MacB_PCD"/>
</dbReference>
<feature type="transmembrane region" description="Helical" evidence="6">
    <location>
        <begin position="285"/>
        <end position="305"/>
    </location>
</feature>
<dbReference type="Pfam" id="PF12704">
    <property type="entry name" value="MacB_PCD"/>
    <property type="match status" value="1"/>
</dbReference>
<evidence type="ECO:0000313" key="10">
    <source>
        <dbReference type="Proteomes" id="UP000008461"/>
    </source>
</evidence>
<evidence type="ECO:0000259" key="7">
    <source>
        <dbReference type="Pfam" id="PF02687"/>
    </source>
</evidence>
<dbReference type="PANTHER" id="PTHR30572">
    <property type="entry name" value="MEMBRANE COMPONENT OF TRANSPORTER-RELATED"/>
    <property type="match status" value="1"/>
</dbReference>
<dbReference type="GO" id="GO:0022857">
    <property type="term" value="F:transmembrane transporter activity"/>
    <property type="evidence" value="ECO:0007669"/>
    <property type="project" value="TreeGrafter"/>
</dbReference>
<dbReference type="Pfam" id="PF02687">
    <property type="entry name" value="FtsX"/>
    <property type="match status" value="2"/>
</dbReference>
<name>F4L6V7_HALH1</name>
<proteinExistence type="predicted"/>
<dbReference type="HOGENOM" id="CLU_008713_1_0_10"/>
<feature type="transmembrane region" description="Helical" evidence="6">
    <location>
        <begin position="666"/>
        <end position="687"/>
    </location>
</feature>
<dbReference type="eggNOG" id="COG0577">
    <property type="taxonomic scope" value="Bacteria"/>
</dbReference>
<gene>
    <name evidence="9" type="ordered locus">Halhy_4064</name>
</gene>
<feature type="domain" description="ABC3 transporter permease C-terminal" evidence="7">
    <location>
        <begin position="667"/>
        <end position="779"/>
    </location>
</feature>